<feature type="region of interest" description="Disordered" evidence="3">
    <location>
        <begin position="172"/>
        <end position="209"/>
    </location>
</feature>
<organism evidence="4 5">
    <name type="scientific">Gordonia alkaliphila</name>
    <dbReference type="NCBI Taxonomy" id="1053547"/>
    <lineage>
        <taxon>Bacteria</taxon>
        <taxon>Bacillati</taxon>
        <taxon>Actinomycetota</taxon>
        <taxon>Actinomycetes</taxon>
        <taxon>Mycobacteriales</taxon>
        <taxon>Gordoniaceae</taxon>
        <taxon>Gordonia</taxon>
    </lineage>
</organism>
<keyword evidence="2" id="KW-0472">Membrane</keyword>
<dbReference type="PANTHER" id="PTHR37042:SF4">
    <property type="entry name" value="OUTER MEMBRANE PROTEIN RV1973"/>
    <property type="match status" value="1"/>
</dbReference>
<evidence type="ECO:0000256" key="2">
    <source>
        <dbReference type="ARBA" id="ARBA00023136"/>
    </source>
</evidence>
<protein>
    <recommendedName>
        <fullName evidence="6">Mce-associated membrane protein</fullName>
    </recommendedName>
</protein>
<dbReference type="RefSeq" id="WP_345312055.1">
    <property type="nucleotide sequence ID" value="NZ_BAABIE010000001.1"/>
</dbReference>
<evidence type="ECO:0000313" key="4">
    <source>
        <dbReference type="EMBL" id="GAA4737914.1"/>
    </source>
</evidence>
<dbReference type="PANTHER" id="PTHR37042">
    <property type="entry name" value="OUTER MEMBRANE PROTEIN RV1973"/>
    <property type="match status" value="1"/>
</dbReference>
<name>A0ABP8YRP5_9ACTN</name>
<dbReference type="Proteomes" id="UP001500822">
    <property type="component" value="Unassembled WGS sequence"/>
</dbReference>
<evidence type="ECO:0000256" key="1">
    <source>
        <dbReference type="ARBA" id="ARBA00004370"/>
    </source>
</evidence>
<dbReference type="EMBL" id="BAABIE010000001">
    <property type="protein sequence ID" value="GAA4737914.1"/>
    <property type="molecule type" value="Genomic_DNA"/>
</dbReference>
<feature type="compositionally biased region" description="Pro residues" evidence="3">
    <location>
        <begin position="200"/>
        <end position="209"/>
    </location>
</feature>
<comment type="subcellular location">
    <subcellularLocation>
        <location evidence="1">Membrane</location>
    </subcellularLocation>
</comment>
<sequence length="209" mass="22672">MTVRRVAVAVFTALVVASLVAAAVLGTMYYRANTEEEARDSALAAAQLYVQKMFAWNEKTISDNINFMMAHMTGTAKEQYERYVIGERIAELVKEQKSVAKVTEQGAGVVTNTSDTATVLLFINQSASSATSSEIQTNPSRIQYTMERRDGTWLINDSQLIDDQTLMDVVAERDGKPVPSEGLIPAPVPSTAESQAPENTPAPEPVPTG</sequence>
<accession>A0ABP8YRP5</accession>
<reference evidence="5" key="1">
    <citation type="journal article" date="2019" name="Int. J. Syst. Evol. Microbiol.">
        <title>The Global Catalogue of Microorganisms (GCM) 10K type strain sequencing project: providing services to taxonomists for standard genome sequencing and annotation.</title>
        <authorList>
            <consortium name="The Broad Institute Genomics Platform"/>
            <consortium name="The Broad Institute Genome Sequencing Center for Infectious Disease"/>
            <person name="Wu L."/>
            <person name="Ma J."/>
        </authorList>
    </citation>
    <scope>NUCLEOTIDE SEQUENCE [LARGE SCALE GENOMIC DNA]</scope>
    <source>
        <strain evidence="5">JCM 18077</strain>
    </source>
</reference>
<proteinExistence type="predicted"/>
<gene>
    <name evidence="4" type="ORF">GCM10023217_01270</name>
</gene>
<evidence type="ECO:0008006" key="6">
    <source>
        <dbReference type="Google" id="ProtNLM"/>
    </source>
</evidence>
<evidence type="ECO:0000313" key="5">
    <source>
        <dbReference type="Proteomes" id="UP001500822"/>
    </source>
</evidence>
<comment type="caution">
    <text evidence="4">The sequence shown here is derived from an EMBL/GenBank/DDBJ whole genome shotgun (WGS) entry which is preliminary data.</text>
</comment>
<keyword evidence="5" id="KW-1185">Reference proteome</keyword>
<evidence type="ECO:0000256" key="3">
    <source>
        <dbReference type="SAM" id="MobiDB-lite"/>
    </source>
</evidence>